<dbReference type="InterPro" id="IPR002347">
    <property type="entry name" value="SDR_fam"/>
</dbReference>
<dbReference type="PRINTS" id="PR00080">
    <property type="entry name" value="SDRFAMILY"/>
</dbReference>
<evidence type="ECO:0000256" key="4">
    <source>
        <dbReference type="RuleBase" id="RU000363"/>
    </source>
</evidence>
<dbReference type="GeneID" id="300572611"/>
<comment type="similarity">
    <text evidence="1 4">Belongs to the short-chain dehydrogenases/reductases (SDR) family.</text>
</comment>
<organism evidence="6 7">
    <name type="scientific">Trichoderma ghanense</name>
    <dbReference type="NCBI Taxonomy" id="65468"/>
    <lineage>
        <taxon>Eukaryota</taxon>
        <taxon>Fungi</taxon>
        <taxon>Dikarya</taxon>
        <taxon>Ascomycota</taxon>
        <taxon>Pezizomycotina</taxon>
        <taxon>Sordariomycetes</taxon>
        <taxon>Hypocreomycetidae</taxon>
        <taxon>Hypocreales</taxon>
        <taxon>Hypocreaceae</taxon>
        <taxon>Trichoderma</taxon>
    </lineage>
</organism>
<reference evidence="6 7" key="1">
    <citation type="submission" date="2018-01" db="EMBL/GenBank/DDBJ databases">
        <title>Genome characterization of the sugarcane-associated fungus Trichoderma ghanense CCMA-1212 and their application in lignocelulose bioconversion.</title>
        <authorList>
            <person name="Steindorff A.S."/>
            <person name="Mendes T.D."/>
            <person name="Vilela E.S.D."/>
            <person name="Rodrigues D.S."/>
            <person name="Formighieri E.F."/>
            <person name="Melo I.S."/>
            <person name="Favaro L.C.L."/>
        </authorList>
    </citation>
    <scope>NUCLEOTIDE SEQUENCE [LARGE SCALE GENOMIC DNA]</scope>
    <source>
        <strain evidence="6 7">CCMA-1212</strain>
    </source>
</reference>
<keyword evidence="2" id="KW-0521">NADP</keyword>
<keyword evidence="5" id="KW-0472">Membrane</keyword>
<gene>
    <name evidence="6" type="ORF">CCMA1212_000701</name>
</gene>
<dbReference type="PANTHER" id="PTHR44169">
    <property type="entry name" value="NADPH-DEPENDENT 1-ACYLDIHYDROXYACETONE PHOSPHATE REDUCTASE"/>
    <property type="match status" value="1"/>
</dbReference>
<dbReference type="PANTHER" id="PTHR44169:SF6">
    <property type="entry name" value="NADPH-DEPENDENT 1-ACYLDIHYDROXYACETONE PHOSPHATE REDUCTASE"/>
    <property type="match status" value="1"/>
</dbReference>
<keyword evidence="3" id="KW-0560">Oxidoreductase</keyword>
<evidence type="ECO:0000256" key="2">
    <source>
        <dbReference type="ARBA" id="ARBA00022857"/>
    </source>
</evidence>
<keyword evidence="5" id="KW-0812">Transmembrane</keyword>
<dbReference type="InterPro" id="IPR020904">
    <property type="entry name" value="Sc_DH/Rdtase_CS"/>
</dbReference>
<evidence type="ECO:0000313" key="7">
    <source>
        <dbReference type="Proteomes" id="UP001642720"/>
    </source>
</evidence>
<accession>A0ABY2HHJ8</accession>
<name>A0ABY2HHJ8_9HYPO</name>
<evidence type="ECO:0000313" key="6">
    <source>
        <dbReference type="EMBL" id="TFB07758.1"/>
    </source>
</evidence>
<protein>
    <submittedName>
        <fullName evidence="6">NADPH-dependent 1-acyldihydroxyacetone phosphate reductase</fullName>
    </submittedName>
</protein>
<dbReference type="Gene3D" id="3.40.50.720">
    <property type="entry name" value="NAD(P)-binding Rossmann-like Domain"/>
    <property type="match status" value="1"/>
</dbReference>
<dbReference type="RefSeq" id="XP_073563959.1">
    <property type="nucleotide sequence ID" value="XM_073698161.1"/>
</dbReference>
<keyword evidence="7" id="KW-1185">Reference proteome</keyword>
<keyword evidence="5" id="KW-1133">Transmembrane helix</keyword>
<sequence>MLSQNKKHQINHRKGMAKKRTVLITGCSANGIGAVLALTLAKQGHHIFATARNTSKIPPELKSLPNVSIVALDVSSTESVAEAAKAVEASGHALDVLVNNAGFGYTMPLLDVDIHKAQDLYDANVWGVVRTVQAFAGQLIRSKGRIVNMSSVGAVVNTPWIGTYASSKAAVNSLSETLRLELSPFGVSVVTVMLGTVATPFHANEPIPELPATSYYASILGTITKWAKGEAGPKGGDAQDVVNSLVPDIVASGRNGVVWRGANSGIVRFASRWMPEFMLNMRGSLRKLN</sequence>
<dbReference type="EMBL" id="PPTA01000001">
    <property type="protein sequence ID" value="TFB07758.1"/>
    <property type="molecule type" value="Genomic_DNA"/>
</dbReference>
<feature type="transmembrane region" description="Helical" evidence="5">
    <location>
        <begin position="21"/>
        <end position="41"/>
    </location>
</feature>
<dbReference type="PROSITE" id="PS00061">
    <property type="entry name" value="ADH_SHORT"/>
    <property type="match status" value="1"/>
</dbReference>
<dbReference type="Proteomes" id="UP001642720">
    <property type="component" value="Unassembled WGS sequence"/>
</dbReference>
<evidence type="ECO:0000256" key="1">
    <source>
        <dbReference type="ARBA" id="ARBA00006484"/>
    </source>
</evidence>
<dbReference type="Pfam" id="PF00106">
    <property type="entry name" value="adh_short"/>
    <property type="match status" value="1"/>
</dbReference>
<evidence type="ECO:0000256" key="3">
    <source>
        <dbReference type="ARBA" id="ARBA00023002"/>
    </source>
</evidence>
<evidence type="ECO:0000256" key="5">
    <source>
        <dbReference type="SAM" id="Phobius"/>
    </source>
</evidence>
<proteinExistence type="inferred from homology"/>
<dbReference type="InterPro" id="IPR036291">
    <property type="entry name" value="NAD(P)-bd_dom_sf"/>
</dbReference>
<dbReference type="PRINTS" id="PR00081">
    <property type="entry name" value="GDHRDH"/>
</dbReference>
<dbReference type="CDD" id="cd05374">
    <property type="entry name" value="17beta-HSD-like_SDR_c"/>
    <property type="match status" value="1"/>
</dbReference>
<comment type="caution">
    <text evidence="6">The sequence shown here is derived from an EMBL/GenBank/DDBJ whole genome shotgun (WGS) entry which is preliminary data.</text>
</comment>
<dbReference type="SUPFAM" id="SSF51735">
    <property type="entry name" value="NAD(P)-binding Rossmann-fold domains"/>
    <property type="match status" value="1"/>
</dbReference>